<dbReference type="Pfam" id="PF00117">
    <property type="entry name" value="GATase"/>
    <property type="match status" value="1"/>
</dbReference>
<evidence type="ECO:0000313" key="3">
    <source>
        <dbReference type="EMBL" id="EIE22629.1"/>
    </source>
</evidence>
<dbReference type="PANTHER" id="PTHR42695:SF5">
    <property type="entry name" value="GLUTAMINE AMIDOTRANSFERASE YLR126C-RELATED"/>
    <property type="match status" value="1"/>
</dbReference>
<evidence type="ECO:0000259" key="2">
    <source>
        <dbReference type="Pfam" id="PF00117"/>
    </source>
</evidence>
<dbReference type="InterPro" id="IPR017926">
    <property type="entry name" value="GATASE"/>
</dbReference>
<name>I0YW60_COCSC</name>
<comment type="similarity">
    <text evidence="1">Belongs to the peptidase C26 family.</text>
</comment>
<organism evidence="3 4">
    <name type="scientific">Coccomyxa subellipsoidea (strain C-169)</name>
    <name type="common">Green microalga</name>
    <dbReference type="NCBI Taxonomy" id="574566"/>
    <lineage>
        <taxon>Eukaryota</taxon>
        <taxon>Viridiplantae</taxon>
        <taxon>Chlorophyta</taxon>
        <taxon>core chlorophytes</taxon>
        <taxon>Trebouxiophyceae</taxon>
        <taxon>Trebouxiophyceae incertae sedis</taxon>
        <taxon>Coccomyxaceae</taxon>
        <taxon>Coccomyxa</taxon>
        <taxon>Coccomyxa subellipsoidea</taxon>
    </lineage>
</organism>
<dbReference type="KEGG" id="csl:COCSUDRAFT_53611"/>
<dbReference type="Gene3D" id="3.40.50.880">
    <property type="match status" value="1"/>
</dbReference>
<gene>
    <name evidence="3" type="ORF">COCSUDRAFT_53611</name>
</gene>
<dbReference type="RefSeq" id="XP_005647173.1">
    <property type="nucleotide sequence ID" value="XM_005647116.1"/>
</dbReference>
<dbReference type="GO" id="GO:0005829">
    <property type="term" value="C:cytosol"/>
    <property type="evidence" value="ECO:0007669"/>
    <property type="project" value="TreeGrafter"/>
</dbReference>
<accession>I0YW60</accession>
<reference evidence="3 4" key="1">
    <citation type="journal article" date="2012" name="Genome Biol.">
        <title>The genome of the polar eukaryotic microalga coccomyxa subellipsoidea reveals traits of cold adaptation.</title>
        <authorList>
            <person name="Blanc G."/>
            <person name="Agarkova I."/>
            <person name="Grimwood J."/>
            <person name="Kuo A."/>
            <person name="Brueggeman A."/>
            <person name="Dunigan D."/>
            <person name="Gurnon J."/>
            <person name="Ladunga I."/>
            <person name="Lindquist E."/>
            <person name="Lucas S."/>
            <person name="Pangilinan J."/>
            <person name="Proschold T."/>
            <person name="Salamov A."/>
            <person name="Schmutz J."/>
            <person name="Weeks D."/>
            <person name="Yamada T."/>
            <person name="Claverie J.M."/>
            <person name="Grigoriev I."/>
            <person name="Van Etten J."/>
            <person name="Lomsadze A."/>
            <person name="Borodovsky M."/>
        </authorList>
    </citation>
    <scope>NUCLEOTIDE SEQUENCE [LARGE SCALE GENOMIC DNA]</scope>
    <source>
        <strain evidence="3 4">C-169</strain>
    </source>
</reference>
<protein>
    <submittedName>
        <fullName evidence="3">Class I glutamine amidotransferase-like protein</fullName>
    </submittedName>
</protein>
<dbReference type="STRING" id="574566.I0YW60"/>
<dbReference type="eggNOG" id="KOG3179">
    <property type="taxonomic scope" value="Eukaryota"/>
</dbReference>
<dbReference type="PANTHER" id="PTHR42695">
    <property type="entry name" value="GLUTAMINE AMIDOTRANSFERASE YLR126C-RELATED"/>
    <property type="match status" value="1"/>
</dbReference>
<comment type="caution">
    <text evidence="3">The sequence shown here is derived from an EMBL/GenBank/DDBJ whole genome shotgun (WGS) entry which is preliminary data.</text>
</comment>
<keyword evidence="4" id="KW-1185">Reference proteome</keyword>
<dbReference type="InterPro" id="IPR029062">
    <property type="entry name" value="Class_I_gatase-like"/>
</dbReference>
<dbReference type="CDD" id="cd01741">
    <property type="entry name" value="GATase1_1"/>
    <property type="match status" value="1"/>
</dbReference>
<sequence length="267" mass="29377">MALSNPNGRQSPAAGKYCILMCGHMPPKVEECYGHFGDMFEALLKDEPASEHWDTFFVVDDHWPAQGCLETYEGIVVTGSASDSFGTDPWIVRLRDELAAAVRRKQKILGVCFGCQIMAIVLGGSAGRALVGLEIGTCRIVFQQLPDLARGLPWGHALPEDGSIIVHEIHQDCVLELPKDATLLASSPKTRVEVWAYDNHVLCIQGHPEFSRDFMDTLIRWRTANAPEALPQSQADQALAQLTDQPVTATDQAALQRLCHAFIAERT</sequence>
<proteinExistence type="inferred from homology"/>
<dbReference type="AlphaFoldDB" id="I0YW60"/>
<evidence type="ECO:0000313" key="4">
    <source>
        <dbReference type="Proteomes" id="UP000007264"/>
    </source>
</evidence>
<dbReference type="GO" id="GO:0016740">
    <property type="term" value="F:transferase activity"/>
    <property type="evidence" value="ECO:0007669"/>
    <property type="project" value="UniProtKB-KW"/>
</dbReference>
<evidence type="ECO:0000256" key="1">
    <source>
        <dbReference type="ARBA" id="ARBA00011083"/>
    </source>
</evidence>
<dbReference type="OrthoDB" id="92161at2759"/>
<dbReference type="SUPFAM" id="SSF52317">
    <property type="entry name" value="Class I glutamine amidotransferase-like"/>
    <property type="match status" value="1"/>
</dbReference>
<dbReference type="InterPro" id="IPR044992">
    <property type="entry name" value="ChyE-like"/>
</dbReference>
<dbReference type="GeneID" id="17040616"/>
<feature type="domain" description="Glutamine amidotransferase" evidence="2">
    <location>
        <begin position="71"/>
        <end position="212"/>
    </location>
</feature>
<dbReference type="EMBL" id="AGSI01000009">
    <property type="protein sequence ID" value="EIE22629.1"/>
    <property type="molecule type" value="Genomic_DNA"/>
</dbReference>
<dbReference type="Proteomes" id="UP000007264">
    <property type="component" value="Unassembled WGS sequence"/>
</dbReference>